<protein>
    <submittedName>
        <fullName evidence="1">Uncharacterized protein</fullName>
    </submittedName>
</protein>
<organism evidence="1 2">
    <name type="scientific">Mauremys mutica</name>
    <name type="common">yellowpond turtle</name>
    <dbReference type="NCBI Taxonomy" id="74926"/>
    <lineage>
        <taxon>Eukaryota</taxon>
        <taxon>Metazoa</taxon>
        <taxon>Chordata</taxon>
        <taxon>Craniata</taxon>
        <taxon>Vertebrata</taxon>
        <taxon>Euteleostomi</taxon>
        <taxon>Archelosauria</taxon>
        <taxon>Testudinata</taxon>
        <taxon>Testudines</taxon>
        <taxon>Cryptodira</taxon>
        <taxon>Durocryptodira</taxon>
        <taxon>Testudinoidea</taxon>
        <taxon>Geoemydidae</taxon>
        <taxon>Geoemydinae</taxon>
        <taxon>Mauremys</taxon>
    </lineage>
</organism>
<evidence type="ECO:0000313" key="1">
    <source>
        <dbReference type="EMBL" id="KAH1175764.1"/>
    </source>
</evidence>
<sequence>MRALSLPYLGAGGALVTCGGLRREGRKKGPLGFCASSGDPFLVLFLHTNYLKLLQELPGVPCMVAAAALASLLLILPGCQKYEDCKPGKWRFLTVCLNRISWDKENALL</sequence>
<reference evidence="1" key="1">
    <citation type="submission" date="2021-09" db="EMBL/GenBank/DDBJ databases">
        <title>The genome of Mauremys mutica provides insights into the evolution of semi-aquatic lifestyle.</title>
        <authorList>
            <person name="Gong S."/>
            <person name="Gao Y."/>
        </authorList>
    </citation>
    <scope>NUCLEOTIDE SEQUENCE</scope>
    <source>
        <strain evidence="1">MM-2020</strain>
        <tissue evidence="1">Muscle</tissue>
    </source>
</reference>
<accession>A0A9D3X5J9</accession>
<gene>
    <name evidence="1" type="ORF">KIL84_022289</name>
</gene>
<dbReference type="Proteomes" id="UP000827986">
    <property type="component" value="Unassembled WGS sequence"/>
</dbReference>
<dbReference type="AlphaFoldDB" id="A0A9D3X5J9"/>
<name>A0A9D3X5J9_9SAUR</name>
<dbReference type="EMBL" id="JAHDVG010000476">
    <property type="protein sequence ID" value="KAH1175764.1"/>
    <property type="molecule type" value="Genomic_DNA"/>
</dbReference>
<comment type="caution">
    <text evidence="1">The sequence shown here is derived from an EMBL/GenBank/DDBJ whole genome shotgun (WGS) entry which is preliminary data.</text>
</comment>
<proteinExistence type="predicted"/>
<keyword evidence="2" id="KW-1185">Reference proteome</keyword>
<evidence type="ECO:0000313" key="2">
    <source>
        <dbReference type="Proteomes" id="UP000827986"/>
    </source>
</evidence>